<dbReference type="InterPro" id="IPR032040">
    <property type="entry name" value="ELYS-bb"/>
</dbReference>
<dbReference type="InterPro" id="IPR052620">
    <property type="entry name" value="ELYS/MEL-28_NucAsmblyFactor"/>
</dbReference>
<reference evidence="3 4" key="1">
    <citation type="journal article" date="2018" name="Sci. Rep.">
        <title>Genomic signatures of local adaptation to the degree of environmental predictability in rotifers.</title>
        <authorList>
            <person name="Franch-Gras L."/>
            <person name="Hahn C."/>
            <person name="Garcia-Roger E.M."/>
            <person name="Carmona M.J."/>
            <person name="Serra M."/>
            <person name="Gomez A."/>
        </authorList>
    </citation>
    <scope>NUCLEOTIDE SEQUENCE [LARGE SCALE GENOMIC DNA]</scope>
    <source>
        <strain evidence="3">HYR1</strain>
    </source>
</reference>
<dbReference type="OrthoDB" id="20729at2759"/>
<evidence type="ECO:0000313" key="4">
    <source>
        <dbReference type="Proteomes" id="UP000276133"/>
    </source>
</evidence>
<feature type="non-terminal residue" evidence="3">
    <location>
        <position position="346"/>
    </location>
</feature>
<proteinExistence type="predicted"/>
<protein>
    <submittedName>
        <fullName evidence="3">ELYS-like</fullName>
    </submittedName>
</protein>
<accession>A0A3M7Q4X5</accession>
<organism evidence="3 4">
    <name type="scientific">Brachionus plicatilis</name>
    <name type="common">Marine rotifer</name>
    <name type="synonym">Brachionus muelleri</name>
    <dbReference type="NCBI Taxonomy" id="10195"/>
    <lineage>
        <taxon>Eukaryota</taxon>
        <taxon>Metazoa</taxon>
        <taxon>Spiralia</taxon>
        <taxon>Gnathifera</taxon>
        <taxon>Rotifera</taxon>
        <taxon>Eurotatoria</taxon>
        <taxon>Monogononta</taxon>
        <taxon>Pseudotrocha</taxon>
        <taxon>Ploima</taxon>
        <taxon>Brachionidae</taxon>
        <taxon>Brachionus</taxon>
    </lineage>
</organism>
<evidence type="ECO:0000313" key="3">
    <source>
        <dbReference type="EMBL" id="RNA06005.1"/>
    </source>
</evidence>
<sequence length="346" mass="38759">MALNLQETELISTFDYGISLGDVISGSEYIWCINSKDNCLTIKSSREVGQTSMPYHDFGILSNEKFSIITGADFEYKKQKYLVLSVEVCGQNKRNLLTVFKLSVSKVTCTFLVPYRVTNLQVLVKNVHFIENGKNASFFGNFEVSCLAACAGGAVQVFDITPGELDALDSNEAQPLDVYWVDNSEHLVNEDIERGKQIALKQSKVFGFFINRSSLSKNSFDYVMANDQVTTSLPTDLVKVTSLKYEKQIDSVLIGFNFGCFQVWSMKTLSIESSSGYGENSKPVVGFSLLQPQNDPQKCVYLIVAHSRSLKEAVANYKKPKMEDLDETNDENQSHEFEIDDDDDES</sequence>
<feature type="domain" description="ELYS beta-propeller" evidence="2">
    <location>
        <begin position="61"/>
        <end position="308"/>
    </location>
</feature>
<keyword evidence="4" id="KW-1185">Reference proteome</keyword>
<dbReference type="STRING" id="10195.A0A3M7Q4X5"/>
<evidence type="ECO:0000259" key="2">
    <source>
        <dbReference type="Pfam" id="PF16687"/>
    </source>
</evidence>
<dbReference type="EMBL" id="REGN01007525">
    <property type="protein sequence ID" value="RNA06005.1"/>
    <property type="molecule type" value="Genomic_DNA"/>
</dbReference>
<dbReference type="AlphaFoldDB" id="A0A3M7Q4X5"/>
<name>A0A3M7Q4X5_BRAPC</name>
<dbReference type="PANTHER" id="PTHR21583">
    <property type="entry name" value="ELYS PROTEIN"/>
    <property type="match status" value="1"/>
</dbReference>
<comment type="caution">
    <text evidence="3">The sequence shown here is derived from an EMBL/GenBank/DDBJ whole genome shotgun (WGS) entry which is preliminary data.</text>
</comment>
<dbReference type="PANTHER" id="PTHR21583:SF8">
    <property type="entry name" value="PROTEIN ELYS"/>
    <property type="match status" value="1"/>
</dbReference>
<dbReference type="Pfam" id="PF16687">
    <property type="entry name" value="ELYS-bb"/>
    <property type="match status" value="1"/>
</dbReference>
<evidence type="ECO:0000256" key="1">
    <source>
        <dbReference type="SAM" id="MobiDB-lite"/>
    </source>
</evidence>
<gene>
    <name evidence="3" type="ORF">BpHYR1_053724</name>
</gene>
<dbReference type="Proteomes" id="UP000276133">
    <property type="component" value="Unassembled WGS sequence"/>
</dbReference>
<feature type="region of interest" description="Disordered" evidence="1">
    <location>
        <begin position="319"/>
        <end position="346"/>
    </location>
</feature>